<dbReference type="RefSeq" id="WP_053013227.1">
    <property type="nucleotide sequence ID" value="NZ_CP011371.1"/>
</dbReference>
<keyword evidence="1" id="KW-0805">Transcription regulation</keyword>
<proteinExistence type="predicted"/>
<dbReference type="CDD" id="cd06170">
    <property type="entry name" value="LuxR_C_like"/>
    <property type="match status" value="1"/>
</dbReference>
<dbReference type="EMBL" id="CP011371">
    <property type="protein sequence ID" value="AKJ26898.1"/>
    <property type="molecule type" value="Genomic_DNA"/>
</dbReference>
<protein>
    <submittedName>
        <fullName evidence="5">Transcriptional regulator, LuxR family</fullName>
    </submittedName>
</protein>
<evidence type="ECO:0000256" key="3">
    <source>
        <dbReference type="ARBA" id="ARBA00023163"/>
    </source>
</evidence>
<dbReference type="PANTHER" id="PTHR44688">
    <property type="entry name" value="DNA-BINDING TRANSCRIPTIONAL ACTIVATOR DEVR_DOSR"/>
    <property type="match status" value="1"/>
</dbReference>
<evidence type="ECO:0000256" key="2">
    <source>
        <dbReference type="ARBA" id="ARBA00023125"/>
    </source>
</evidence>
<dbReference type="PROSITE" id="PS50043">
    <property type="entry name" value="HTH_LUXR_2"/>
    <property type="match status" value="1"/>
</dbReference>
<evidence type="ECO:0000313" key="5">
    <source>
        <dbReference type="EMBL" id="AKJ26898.1"/>
    </source>
</evidence>
<sequence length="245" mass="27291">MQSQEQVLRVLPDLLTAGSTDQVKELCQRYIGAMGFDSFLILVHAPAVGSDPEHLITTTYPEAWIERYHRAQWWHHDPVIRHCASSPVPLVWHRERFQETQTRHLFEESSAYGVATGVASALRGINSGQKMMMSVACDAHVDSKTEAWLSAVTPSVHLLAAYAYEALCRTQESGGSEAPVVNLTERERECLRWAAAGKTSWETSQILSCSEATVNFHLRNVIQKLSASNRRQAVARALSLGLIHV</sequence>
<gene>
    <name evidence="5" type="ORF">AAW51_0207</name>
</gene>
<evidence type="ECO:0000259" key="4">
    <source>
        <dbReference type="PROSITE" id="PS50043"/>
    </source>
</evidence>
<dbReference type="SUPFAM" id="SSF46894">
    <property type="entry name" value="C-terminal effector domain of the bipartite response regulators"/>
    <property type="match status" value="1"/>
</dbReference>
<dbReference type="SUPFAM" id="SSF75516">
    <property type="entry name" value="Pheromone-binding domain of LuxR-like quorum-sensing transcription factors"/>
    <property type="match status" value="1"/>
</dbReference>
<evidence type="ECO:0000256" key="1">
    <source>
        <dbReference type="ARBA" id="ARBA00023015"/>
    </source>
</evidence>
<evidence type="ECO:0000313" key="6">
    <source>
        <dbReference type="Proteomes" id="UP000035352"/>
    </source>
</evidence>
<dbReference type="InterPro" id="IPR005143">
    <property type="entry name" value="TF_LuxR_autoind-bd_dom"/>
</dbReference>
<keyword evidence="6" id="KW-1185">Reference proteome</keyword>
<dbReference type="GO" id="GO:0006355">
    <property type="term" value="P:regulation of DNA-templated transcription"/>
    <property type="evidence" value="ECO:0007669"/>
    <property type="project" value="InterPro"/>
</dbReference>
<dbReference type="InterPro" id="IPR016032">
    <property type="entry name" value="Sig_transdc_resp-reg_C-effctor"/>
</dbReference>
<dbReference type="GO" id="GO:0003677">
    <property type="term" value="F:DNA binding"/>
    <property type="evidence" value="ECO:0007669"/>
    <property type="project" value="UniProtKB-KW"/>
</dbReference>
<dbReference type="KEGG" id="pbh:AAW51_0207"/>
<dbReference type="InterPro" id="IPR036693">
    <property type="entry name" value="TF_LuxR_autoind-bd_dom_sf"/>
</dbReference>
<dbReference type="InterPro" id="IPR036388">
    <property type="entry name" value="WH-like_DNA-bd_sf"/>
</dbReference>
<dbReference type="Gene3D" id="1.10.10.10">
    <property type="entry name" value="Winged helix-like DNA-binding domain superfamily/Winged helix DNA-binding domain"/>
    <property type="match status" value="1"/>
</dbReference>
<feature type="domain" description="HTH luxR-type" evidence="4">
    <location>
        <begin position="176"/>
        <end position="241"/>
    </location>
</feature>
<dbReference type="STRING" id="413882.AAW51_0207"/>
<dbReference type="AlphaFoldDB" id="A0A0G3BG13"/>
<organism evidence="5 6">
    <name type="scientific">Caldimonas brevitalea</name>
    <dbReference type="NCBI Taxonomy" id="413882"/>
    <lineage>
        <taxon>Bacteria</taxon>
        <taxon>Pseudomonadati</taxon>
        <taxon>Pseudomonadota</taxon>
        <taxon>Betaproteobacteria</taxon>
        <taxon>Burkholderiales</taxon>
        <taxon>Sphaerotilaceae</taxon>
        <taxon>Caldimonas</taxon>
    </lineage>
</organism>
<dbReference type="SMART" id="SM00421">
    <property type="entry name" value="HTH_LUXR"/>
    <property type="match status" value="1"/>
</dbReference>
<dbReference type="InterPro" id="IPR000792">
    <property type="entry name" value="Tscrpt_reg_LuxR_C"/>
</dbReference>
<keyword evidence="3" id="KW-0804">Transcription</keyword>
<dbReference type="PRINTS" id="PR00038">
    <property type="entry name" value="HTHLUXR"/>
</dbReference>
<dbReference type="Gene3D" id="3.30.450.80">
    <property type="entry name" value="Transcription factor LuxR-like, autoinducer-binding domain"/>
    <property type="match status" value="1"/>
</dbReference>
<accession>A0A0G3BG13</accession>
<dbReference type="Proteomes" id="UP000035352">
    <property type="component" value="Chromosome"/>
</dbReference>
<dbReference type="PANTHER" id="PTHR44688:SF25">
    <property type="entry name" value="HTH LUXR-TYPE DOMAIN-CONTAINING PROTEIN"/>
    <property type="match status" value="1"/>
</dbReference>
<keyword evidence="2" id="KW-0238">DNA-binding</keyword>
<reference evidence="5 6" key="1">
    <citation type="submission" date="2015-05" db="EMBL/GenBank/DDBJ databases">
        <authorList>
            <person name="Tang B."/>
            <person name="Yu Y."/>
        </authorList>
    </citation>
    <scope>NUCLEOTIDE SEQUENCE [LARGE SCALE GENOMIC DNA]</scope>
    <source>
        <strain evidence="5 6">DSM 7029</strain>
    </source>
</reference>
<dbReference type="Pfam" id="PF03472">
    <property type="entry name" value="Autoind_bind"/>
    <property type="match status" value="1"/>
</dbReference>
<dbReference type="Pfam" id="PF00196">
    <property type="entry name" value="GerE"/>
    <property type="match status" value="1"/>
</dbReference>
<name>A0A0G3BG13_9BURK</name>